<dbReference type="Pfam" id="PF13803">
    <property type="entry name" value="DUF4184"/>
    <property type="match status" value="1"/>
</dbReference>
<feature type="compositionally biased region" description="Low complexity" evidence="1">
    <location>
        <begin position="111"/>
        <end position="120"/>
    </location>
</feature>
<proteinExistence type="predicted"/>
<evidence type="ECO:0000313" key="2">
    <source>
        <dbReference type="EMBL" id="TWH75209.1"/>
    </source>
</evidence>
<evidence type="ECO:0000313" key="3">
    <source>
        <dbReference type="Proteomes" id="UP000321490"/>
    </source>
</evidence>
<evidence type="ECO:0000256" key="1">
    <source>
        <dbReference type="SAM" id="MobiDB-lite"/>
    </source>
</evidence>
<dbReference type="RefSeq" id="WP_208104154.1">
    <property type="nucleotide sequence ID" value="NZ_VLKF01000001.1"/>
</dbReference>
<dbReference type="InterPro" id="IPR025238">
    <property type="entry name" value="DUF4184"/>
</dbReference>
<dbReference type="Proteomes" id="UP000321490">
    <property type="component" value="Unassembled WGS sequence"/>
</dbReference>
<reference evidence="2 3" key="1">
    <citation type="submission" date="2019-07" db="EMBL/GenBank/DDBJ databases">
        <title>R&amp;d 2014.</title>
        <authorList>
            <person name="Klenk H.-P."/>
        </authorList>
    </citation>
    <scope>NUCLEOTIDE SEQUENCE [LARGE SCALE GENOMIC DNA]</scope>
    <source>
        <strain evidence="2 3">DSM 45764</strain>
    </source>
</reference>
<dbReference type="AlphaFoldDB" id="A0A562IW17"/>
<feature type="region of interest" description="Disordered" evidence="1">
    <location>
        <begin position="96"/>
        <end position="126"/>
    </location>
</feature>
<keyword evidence="3" id="KW-1185">Reference proteome</keyword>
<gene>
    <name evidence="2" type="ORF">JD78_03764</name>
</gene>
<organism evidence="2 3">
    <name type="scientific">Modestobacter roseus</name>
    <dbReference type="NCBI Taxonomy" id="1181884"/>
    <lineage>
        <taxon>Bacteria</taxon>
        <taxon>Bacillati</taxon>
        <taxon>Actinomycetota</taxon>
        <taxon>Actinomycetes</taxon>
        <taxon>Geodermatophilales</taxon>
        <taxon>Geodermatophilaceae</taxon>
        <taxon>Modestobacter</taxon>
    </lineage>
</organism>
<comment type="caution">
    <text evidence="2">The sequence shown here is derived from an EMBL/GenBank/DDBJ whole genome shotgun (WGS) entry which is preliminary data.</text>
</comment>
<dbReference type="EMBL" id="VLKF01000001">
    <property type="protein sequence ID" value="TWH75209.1"/>
    <property type="molecule type" value="Genomic_DNA"/>
</dbReference>
<protein>
    <submittedName>
        <fullName evidence="2">Uncharacterized protein DUF4184</fullName>
    </submittedName>
</protein>
<sequence length="126" mass="13489">MPFTLAHPAAVLPLLRTPLAPSALVAGSVAPDLPYYASLQWLGGDYNLTLTHEWSSVLWLDPLIGLVLLAAFQVLFKRPLLALLPPAAAGRAVPAARGSAGAARRRRPRSPGRWWSGRRPTCCGTT</sequence>
<accession>A0A562IW17</accession>
<name>A0A562IW17_9ACTN</name>